<dbReference type="InterPro" id="IPR015495">
    <property type="entry name" value="Myb_TF_plants"/>
</dbReference>
<dbReference type="SUPFAM" id="SSF46689">
    <property type="entry name" value="Homeodomain-like"/>
    <property type="match status" value="1"/>
</dbReference>
<evidence type="ECO:0000256" key="7">
    <source>
        <dbReference type="ARBA" id="ARBA00062314"/>
    </source>
</evidence>
<dbReference type="InterPro" id="IPR009057">
    <property type="entry name" value="Homeodomain-like_sf"/>
</dbReference>
<keyword evidence="2" id="KW-0677">Repeat</keyword>
<keyword evidence="4" id="KW-0238">DNA-binding</keyword>
<dbReference type="PROSITE" id="PS51294">
    <property type="entry name" value="HTH_MYB"/>
    <property type="match status" value="2"/>
</dbReference>
<dbReference type="Pfam" id="PF00249">
    <property type="entry name" value="Myb_DNA-binding"/>
    <property type="match status" value="2"/>
</dbReference>
<comment type="subcellular location">
    <subcellularLocation>
        <location evidence="1">Nucleus</location>
    </subcellularLocation>
</comment>
<dbReference type="Proteomes" id="UP000436088">
    <property type="component" value="Unassembled WGS sequence"/>
</dbReference>
<keyword evidence="5" id="KW-0804">Transcription</keyword>
<evidence type="ECO:0000259" key="9">
    <source>
        <dbReference type="PROSITE" id="PS50090"/>
    </source>
</evidence>
<evidence type="ECO:0000313" key="11">
    <source>
        <dbReference type="EMBL" id="KAE8657422.1"/>
    </source>
</evidence>
<dbReference type="EMBL" id="VEPZ02001760">
    <property type="protein sequence ID" value="KAE8657422.1"/>
    <property type="molecule type" value="Genomic_DNA"/>
</dbReference>
<accession>A0A6A2WFC9</accession>
<evidence type="ECO:0000313" key="12">
    <source>
        <dbReference type="Proteomes" id="UP000436088"/>
    </source>
</evidence>
<dbReference type="InterPro" id="IPR017930">
    <property type="entry name" value="Myb_dom"/>
</dbReference>
<name>A0A6A2WFC9_HIBSY</name>
<feature type="region of interest" description="Disordered" evidence="8">
    <location>
        <begin position="118"/>
        <end position="150"/>
    </location>
</feature>
<evidence type="ECO:0000256" key="6">
    <source>
        <dbReference type="ARBA" id="ARBA00023242"/>
    </source>
</evidence>
<evidence type="ECO:0000259" key="10">
    <source>
        <dbReference type="PROSITE" id="PS51294"/>
    </source>
</evidence>
<evidence type="ECO:0000256" key="8">
    <source>
        <dbReference type="SAM" id="MobiDB-lite"/>
    </source>
</evidence>
<dbReference type="CDD" id="cd00167">
    <property type="entry name" value="SANT"/>
    <property type="match status" value="2"/>
</dbReference>
<evidence type="ECO:0000256" key="1">
    <source>
        <dbReference type="ARBA" id="ARBA00004123"/>
    </source>
</evidence>
<dbReference type="GO" id="GO:0080090">
    <property type="term" value="P:regulation of primary metabolic process"/>
    <property type="evidence" value="ECO:0007669"/>
    <property type="project" value="UniProtKB-ARBA"/>
</dbReference>
<feature type="domain" description="Myb-like" evidence="9">
    <location>
        <begin position="62"/>
        <end position="112"/>
    </location>
</feature>
<organism evidence="11 12">
    <name type="scientific">Hibiscus syriacus</name>
    <name type="common">Rose of Sharon</name>
    <dbReference type="NCBI Taxonomy" id="106335"/>
    <lineage>
        <taxon>Eukaryota</taxon>
        <taxon>Viridiplantae</taxon>
        <taxon>Streptophyta</taxon>
        <taxon>Embryophyta</taxon>
        <taxon>Tracheophyta</taxon>
        <taxon>Spermatophyta</taxon>
        <taxon>Magnoliopsida</taxon>
        <taxon>eudicotyledons</taxon>
        <taxon>Gunneridae</taxon>
        <taxon>Pentapetalae</taxon>
        <taxon>rosids</taxon>
        <taxon>malvids</taxon>
        <taxon>Malvales</taxon>
        <taxon>Malvaceae</taxon>
        <taxon>Malvoideae</taxon>
        <taxon>Hibiscus</taxon>
    </lineage>
</organism>
<feature type="domain" description="HTH myb-type" evidence="10">
    <location>
        <begin position="9"/>
        <end position="65"/>
    </location>
</feature>
<dbReference type="InterPro" id="IPR001005">
    <property type="entry name" value="SANT/Myb"/>
</dbReference>
<sequence length="341" mass="38344">MKQPRSSQKMGLKKGPWTPEEDQKLVSYIRQHGDGNWRVLPAKAGLRRCGKSCRLRWINYLRPDIKRGKFSLQEEQTIIQLHAILGNRWSVIASYLPKRTDNEIKNYWNTRLKKRLSNMGIDPSTHKPKTDASSTSNPKDTSNLTHMTQWERTRLEAEARLVRESRQRLASTSSAPPPPLMNNKNVGVALAHVTKPPCLDVLRAWQRVASGLFTFNTIDNNNNLQSPTSTLNIVENTLPVSYFGFKNDGFVGNSNDGTCVYSTMDLNEVLGCSPENALWAENAMEFEGYSADTLMACNAVDHNQQSFDVGTIYAAGFEENKNYWNTIPDLANVSLSGSFAI</sequence>
<dbReference type="PROSITE" id="PS50090">
    <property type="entry name" value="MYB_LIKE"/>
    <property type="match status" value="2"/>
</dbReference>
<keyword evidence="6" id="KW-0539">Nucleus</keyword>
<keyword evidence="3" id="KW-0805">Transcription regulation</keyword>
<evidence type="ECO:0000256" key="2">
    <source>
        <dbReference type="ARBA" id="ARBA00022737"/>
    </source>
</evidence>
<dbReference type="FunFam" id="1.10.10.60:FF:000394">
    <property type="entry name" value="MYB transcription factor"/>
    <property type="match status" value="1"/>
</dbReference>
<dbReference type="SMART" id="SM00717">
    <property type="entry name" value="SANT"/>
    <property type="match status" value="2"/>
</dbReference>
<dbReference type="GO" id="GO:0000976">
    <property type="term" value="F:transcription cis-regulatory region binding"/>
    <property type="evidence" value="ECO:0007669"/>
    <property type="project" value="UniProtKB-ARBA"/>
</dbReference>
<feature type="domain" description="Myb-like" evidence="9">
    <location>
        <begin position="9"/>
        <end position="61"/>
    </location>
</feature>
<evidence type="ECO:0000256" key="3">
    <source>
        <dbReference type="ARBA" id="ARBA00023015"/>
    </source>
</evidence>
<dbReference type="PANTHER" id="PTHR10641:SF586">
    <property type="entry name" value="TRANSCRIPTION FACTOR MYB16"/>
    <property type="match status" value="1"/>
</dbReference>
<dbReference type="FunFam" id="1.10.10.60:FF:000001">
    <property type="entry name" value="MYB-related transcription factor"/>
    <property type="match status" value="1"/>
</dbReference>
<evidence type="ECO:0000256" key="5">
    <source>
        <dbReference type="ARBA" id="ARBA00023163"/>
    </source>
</evidence>
<proteinExistence type="predicted"/>
<keyword evidence="12" id="KW-1185">Reference proteome</keyword>
<reference evidence="11" key="1">
    <citation type="submission" date="2019-09" db="EMBL/GenBank/DDBJ databases">
        <title>Draft genome information of white flower Hibiscus syriacus.</title>
        <authorList>
            <person name="Kim Y.-M."/>
        </authorList>
    </citation>
    <scope>NUCLEOTIDE SEQUENCE [LARGE SCALE GENOMIC DNA]</scope>
    <source>
        <strain evidence="11">YM2019G1</strain>
    </source>
</reference>
<dbReference type="AlphaFoldDB" id="A0A6A2WFC9"/>
<dbReference type="OrthoDB" id="2143914at2759"/>
<dbReference type="GO" id="GO:0005634">
    <property type="term" value="C:nucleus"/>
    <property type="evidence" value="ECO:0007669"/>
    <property type="project" value="UniProtKB-SubCell"/>
</dbReference>
<comment type="caution">
    <text evidence="11">The sequence shown here is derived from an EMBL/GenBank/DDBJ whole genome shotgun (WGS) entry which is preliminary data.</text>
</comment>
<evidence type="ECO:0000256" key="4">
    <source>
        <dbReference type="ARBA" id="ARBA00023125"/>
    </source>
</evidence>
<protein>
    <submittedName>
        <fullName evidence="11">Transcription factor MYB51</fullName>
    </submittedName>
</protein>
<dbReference type="PANTHER" id="PTHR10641">
    <property type="entry name" value="MYB FAMILY TRANSCRIPTION FACTOR"/>
    <property type="match status" value="1"/>
</dbReference>
<dbReference type="GO" id="GO:0051707">
    <property type="term" value="P:response to other organism"/>
    <property type="evidence" value="ECO:0007669"/>
    <property type="project" value="UniProtKB-ARBA"/>
</dbReference>
<feature type="compositionally biased region" description="Polar residues" evidence="8">
    <location>
        <begin position="131"/>
        <end position="148"/>
    </location>
</feature>
<comment type="subunit">
    <text evidence="7">Can form complexes with MYC2, MYC3 or MYC4.</text>
</comment>
<feature type="domain" description="HTH myb-type" evidence="10">
    <location>
        <begin position="66"/>
        <end position="116"/>
    </location>
</feature>
<dbReference type="Gene3D" id="1.10.10.60">
    <property type="entry name" value="Homeodomain-like"/>
    <property type="match status" value="2"/>
</dbReference>
<gene>
    <name evidence="11" type="ORF">F3Y22_tig00116995pilonHSYRG00078</name>
</gene>